<keyword evidence="2" id="KW-0131">Cell cycle</keyword>
<feature type="compositionally biased region" description="Polar residues" evidence="3">
    <location>
        <begin position="1491"/>
        <end position="1517"/>
    </location>
</feature>
<dbReference type="InterPro" id="IPR011993">
    <property type="entry name" value="PH-like_dom_sf"/>
</dbReference>
<evidence type="ECO:0000259" key="4">
    <source>
        <dbReference type="PROSITE" id="PS50003"/>
    </source>
</evidence>
<evidence type="ECO:0000256" key="3">
    <source>
        <dbReference type="SAM" id="MobiDB-lite"/>
    </source>
</evidence>
<feature type="region of interest" description="Disordered" evidence="3">
    <location>
        <begin position="76"/>
        <end position="448"/>
    </location>
</feature>
<feature type="region of interest" description="Disordered" evidence="3">
    <location>
        <begin position="1"/>
        <end position="56"/>
    </location>
</feature>
<proteinExistence type="predicted"/>
<feature type="compositionally biased region" description="Basic and acidic residues" evidence="3">
    <location>
        <begin position="1475"/>
        <end position="1490"/>
    </location>
</feature>
<feature type="compositionally biased region" description="Basic and acidic residues" evidence="3">
    <location>
        <begin position="308"/>
        <end position="319"/>
    </location>
</feature>
<feature type="region of interest" description="Disordered" evidence="3">
    <location>
        <begin position="748"/>
        <end position="787"/>
    </location>
</feature>
<feature type="region of interest" description="Disordered" evidence="3">
    <location>
        <begin position="475"/>
        <end position="526"/>
    </location>
</feature>
<feature type="compositionally biased region" description="Polar residues" evidence="3">
    <location>
        <begin position="209"/>
        <end position="220"/>
    </location>
</feature>
<feature type="compositionally biased region" description="Basic and acidic residues" evidence="3">
    <location>
        <begin position="337"/>
        <end position="352"/>
    </location>
</feature>
<dbReference type="Gene3D" id="2.30.29.30">
    <property type="entry name" value="Pleckstrin-homology domain (PH domain)/Phosphotyrosine-binding domain (PTB)"/>
    <property type="match status" value="1"/>
</dbReference>
<dbReference type="InterPro" id="IPR001849">
    <property type="entry name" value="PH_domain"/>
</dbReference>
<feature type="region of interest" description="Disordered" evidence="3">
    <location>
        <begin position="615"/>
        <end position="714"/>
    </location>
</feature>
<feature type="compositionally biased region" description="Polar residues" evidence="3">
    <location>
        <begin position="27"/>
        <end position="55"/>
    </location>
</feature>
<dbReference type="PANTHER" id="PTHR36100">
    <property type="entry name" value="BUD SITE SELECTION PROTEIN 4"/>
    <property type="match status" value="1"/>
</dbReference>
<feature type="compositionally biased region" description="Low complexity" evidence="3">
    <location>
        <begin position="385"/>
        <end position="394"/>
    </location>
</feature>
<name>A0ABR3P617_9PEZI</name>
<gene>
    <name evidence="5" type="ORF">AAFC00_005848</name>
</gene>
<feature type="compositionally biased region" description="Basic residues" evidence="3">
    <location>
        <begin position="1018"/>
        <end position="1029"/>
    </location>
</feature>
<keyword evidence="6" id="KW-1185">Reference proteome</keyword>
<reference evidence="5 6" key="1">
    <citation type="submission" date="2024-07" db="EMBL/GenBank/DDBJ databases">
        <title>Draft sequence of the Neodothiora populina.</title>
        <authorList>
            <person name="Drown D.D."/>
            <person name="Schuette U.S."/>
            <person name="Buechlein A.B."/>
            <person name="Rusch D.R."/>
            <person name="Winton L.W."/>
            <person name="Adams G.A."/>
        </authorList>
    </citation>
    <scope>NUCLEOTIDE SEQUENCE [LARGE SCALE GENOMIC DNA]</scope>
    <source>
        <strain evidence="5 6">CPC 39397</strain>
    </source>
</reference>
<feature type="compositionally biased region" description="Basic and acidic residues" evidence="3">
    <location>
        <begin position="491"/>
        <end position="526"/>
    </location>
</feature>
<feature type="domain" description="PH" evidence="4">
    <location>
        <begin position="1331"/>
        <end position="1454"/>
    </location>
</feature>
<evidence type="ECO:0000313" key="5">
    <source>
        <dbReference type="EMBL" id="KAL1301623.1"/>
    </source>
</evidence>
<feature type="compositionally biased region" description="Low complexity" evidence="3">
    <location>
        <begin position="185"/>
        <end position="199"/>
    </location>
</feature>
<dbReference type="PANTHER" id="PTHR36100:SF1">
    <property type="entry name" value="BUD SITE SELECTION PROTEIN 4"/>
    <property type="match status" value="1"/>
</dbReference>
<dbReference type="EMBL" id="JBFMKM010000013">
    <property type="protein sequence ID" value="KAL1301623.1"/>
    <property type="molecule type" value="Genomic_DNA"/>
</dbReference>
<evidence type="ECO:0000256" key="1">
    <source>
        <dbReference type="ARBA" id="ARBA00022618"/>
    </source>
</evidence>
<dbReference type="Pfam" id="PF08174">
    <property type="entry name" value="Anillin"/>
    <property type="match status" value="1"/>
</dbReference>
<feature type="compositionally biased region" description="Basic and acidic residues" evidence="3">
    <location>
        <begin position="696"/>
        <end position="706"/>
    </location>
</feature>
<dbReference type="InterPro" id="IPR052007">
    <property type="entry name" value="Bud4"/>
</dbReference>
<dbReference type="InterPro" id="IPR012966">
    <property type="entry name" value="AHD"/>
</dbReference>
<feature type="compositionally biased region" description="Acidic residues" evidence="3">
    <location>
        <begin position="284"/>
        <end position="307"/>
    </location>
</feature>
<accession>A0ABR3P617</accession>
<evidence type="ECO:0000256" key="2">
    <source>
        <dbReference type="ARBA" id="ARBA00023306"/>
    </source>
</evidence>
<dbReference type="GeneID" id="95979547"/>
<dbReference type="SUPFAM" id="SSF50729">
    <property type="entry name" value="PH domain-like"/>
    <property type="match status" value="1"/>
</dbReference>
<feature type="region of interest" description="Disordered" evidence="3">
    <location>
        <begin position="1475"/>
        <end position="1551"/>
    </location>
</feature>
<dbReference type="RefSeq" id="XP_069197899.1">
    <property type="nucleotide sequence ID" value="XM_069345698.1"/>
</dbReference>
<feature type="region of interest" description="Disordered" evidence="3">
    <location>
        <begin position="962"/>
        <end position="1039"/>
    </location>
</feature>
<keyword evidence="1" id="KW-0132">Cell division</keyword>
<evidence type="ECO:0000313" key="6">
    <source>
        <dbReference type="Proteomes" id="UP001562354"/>
    </source>
</evidence>
<feature type="compositionally biased region" description="Acidic residues" evidence="3">
    <location>
        <begin position="868"/>
        <end position="883"/>
    </location>
</feature>
<feature type="region of interest" description="Disordered" evidence="3">
    <location>
        <begin position="1139"/>
        <end position="1165"/>
    </location>
</feature>
<dbReference type="Proteomes" id="UP001562354">
    <property type="component" value="Unassembled WGS sequence"/>
</dbReference>
<feature type="compositionally biased region" description="Basic and acidic residues" evidence="3">
    <location>
        <begin position="84"/>
        <end position="104"/>
    </location>
</feature>
<dbReference type="Pfam" id="PF00169">
    <property type="entry name" value="PH"/>
    <property type="match status" value="1"/>
</dbReference>
<comment type="caution">
    <text evidence="5">The sequence shown here is derived from an EMBL/GenBank/DDBJ whole genome shotgun (WGS) entry which is preliminary data.</text>
</comment>
<dbReference type="PROSITE" id="PS50003">
    <property type="entry name" value="PH_DOMAIN"/>
    <property type="match status" value="1"/>
</dbReference>
<sequence length="1551" mass="172284">MATEAVQPLNIVKTSTPGKPMRALSEIGSTEQRRNSPSYNQTTRTMINRDSSPFDSSPFHLKSPRLFWEDRATVSPAAADVENDPERSFSPEVSKRRSSIENLKRASRVKNSSMYARETKDNYDPSSSPMIERPLNNRPWGGHLQNNVFTRNDSLRKENSPIKATVKPPNRRSESTNDLPTMTPSNDSASSCAADASTSPRKDAPLSPMRSSLAANSRFSFPTEERAAWSDDDEDFRASTPRAQPRHAKSVTFQNSPPEVNEYEEQTPEPSSVASGSREGSYDSYDDDDDDDDEEDDEEEEEEEEDGSFSHDDAGHNEDSFDASLEDTDKTPVVLPDDWRHASPDTARKDLVDDYDDVFEERGRGSPAPTATPLKGQRPPPFRTDSGASHASDGSDFRPLPPIPGFASPRRGRNESPRGLAMAAERASSLQRGLPTPPRAASVSKDEILRMREATMNLEDRMGLMALQESLSDVYKTRNGSNSNLAPPAEISEKAPADRELTEQHETHEDSDHDLDHDSESEYLDDLHDFDVAPSISRESILRNVKSNRFHDYDEYADDHSALSSPGRDYAELANLDPDVAIPSRENSTNFGQDVVIKEEEDSFMELDAIPALMADDDFEESPARMDDHERQSSVIHHQVEDVEESDSHYDDEESRYSSPMSEAPGGDASEGPGTPRASAQPMLEDDAFLTPLEGANKDEHSEEKSLPLLGLSSSDEYDFGLKEYITPSPPSTSHGETAEPRIMTTEAHEETNSVVNPPELFKPMTNSSLEERPHTPIEEGEDLDFSDAESFDSAIRDSITEDMLPIPEQDIPERRATIKTQGKLRARPSGTPADLQAMIQQRRQVSVEVPPIPDQYRVASLSGSEASETDYMDTELDNDESQTSEAPQAETASDDVVSEQADSFMDKEKRRQSHKQLKLDLDLPTESSSGLGLMEEFDRVIESQKKGYLTRHNTKVVIASNRNFSNESQMSQRPMSPPQSPGMESKPSTRGTRSAGNSPRKSSGGEKWLTAEPWNGKTRRKSTRRSSGRRSNIGIASPVVAQEKALRTVDELTTTDEADENTERGRLFVKVVGVKDLDLPLPRNDRLYFQLTLDNGLHCVTTANLELNKSAPVGQEFELVVLTDLEFQLTLTTKLPPAPRRQEVASAPAAAPTSPTKSAKSGSVFSRLLASPKKRAERERKEKEELELAERRRREEIERKRASVPKPTPWDFMREVVDAKTGSFARSYVSLKSHEGQCFGRPLTVDVPCFNEWALEKDANVVSSVRSKRNNGGLAYGRADGAIRRPPYVVGKLELQLLYIPRPKSASDEDMPKSMSSAIREMKAAEQVKEAFWEGCLSQQGGDCPYWRRRYFKLQGTKLTAYHEATMQPRATINLSKANRLIDDKCALVADPNGGKPTSKNRRKSAFAEDDEGYQFVEDGFRIRFANGETIDFYADNVAQKEGWMKALAQSVGKAPVSKQAKWTDVVLAKERLDGKSNGDATTDHRKPSGESQNSASTARSAPNSPMLMRSNSSRPGTAPSVPAAEGDTTPPMRPRMGHRDRSQVKSMIF</sequence>
<dbReference type="CDD" id="cd13278">
    <property type="entry name" value="PH_Bud4"/>
    <property type="match status" value="1"/>
</dbReference>
<feature type="compositionally biased region" description="Basic and acidic residues" evidence="3">
    <location>
        <begin position="622"/>
        <end position="649"/>
    </location>
</feature>
<feature type="region of interest" description="Disordered" evidence="3">
    <location>
        <begin position="843"/>
        <end position="930"/>
    </location>
</feature>
<feature type="compositionally biased region" description="Low complexity" evidence="3">
    <location>
        <begin position="1146"/>
        <end position="1162"/>
    </location>
</feature>
<organism evidence="5 6">
    <name type="scientific">Neodothiora populina</name>
    <dbReference type="NCBI Taxonomy" id="2781224"/>
    <lineage>
        <taxon>Eukaryota</taxon>
        <taxon>Fungi</taxon>
        <taxon>Dikarya</taxon>
        <taxon>Ascomycota</taxon>
        <taxon>Pezizomycotina</taxon>
        <taxon>Dothideomycetes</taxon>
        <taxon>Dothideomycetidae</taxon>
        <taxon>Dothideales</taxon>
        <taxon>Dothioraceae</taxon>
        <taxon>Neodothiora</taxon>
    </lineage>
</organism>
<dbReference type="SMART" id="SM00233">
    <property type="entry name" value="PH"/>
    <property type="match status" value="1"/>
</dbReference>
<feature type="compositionally biased region" description="Polar residues" evidence="3">
    <location>
        <begin position="987"/>
        <end position="1002"/>
    </location>
</feature>
<protein>
    <recommendedName>
        <fullName evidence="4">PH domain-containing protein</fullName>
    </recommendedName>
</protein>